<reference evidence="2" key="1">
    <citation type="journal article" date="2014" name="Science">
        <title>Ancient hybridizations among the ancestral genomes of bread wheat.</title>
        <authorList>
            <consortium name="International Wheat Genome Sequencing Consortium,"/>
            <person name="Marcussen T."/>
            <person name="Sandve S.R."/>
            <person name="Heier L."/>
            <person name="Spannagl M."/>
            <person name="Pfeifer M."/>
            <person name="Jakobsen K.S."/>
            <person name="Wulff B.B."/>
            <person name="Steuernagel B."/>
            <person name="Mayer K.F."/>
            <person name="Olsen O.A."/>
        </authorList>
    </citation>
    <scope>NUCLEOTIDE SEQUENCE [LARGE SCALE GENOMIC DNA]</scope>
    <source>
        <strain evidence="2">cv. AL8/78</strain>
    </source>
</reference>
<reference evidence="1" key="4">
    <citation type="submission" date="2019-03" db="UniProtKB">
        <authorList>
            <consortium name="EnsemblPlants"/>
        </authorList>
    </citation>
    <scope>IDENTIFICATION</scope>
</reference>
<dbReference type="Proteomes" id="UP000015105">
    <property type="component" value="Chromosome 6D"/>
</dbReference>
<evidence type="ECO:0000313" key="1">
    <source>
        <dbReference type="EnsemblPlants" id="AET6Gv20504500.1"/>
    </source>
</evidence>
<reference evidence="1" key="3">
    <citation type="journal article" date="2017" name="Nature">
        <title>Genome sequence of the progenitor of the wheat D genome Aegilops tauschii.</title>
        <authorList>
            <person name="Luo M.C."/>
            <person name="Gu Y.Q."/>
            <person name="Puiu D."/>
            <person name="Wang H."/>
            <person name="Twardziok S.O."/>
            <person name="Deal K.R."/>
            <person name="Huo N."/>
            <person name="Zhu T."/>
            <person name="Wang L."/>
            <person name="Wang Y."/>
            <person name="McGuire P.E."/>
            <person name="Liu S."/>
            <person name="Long H."/>
            <person name="Ramasamy R.K."/>
            <person name="Rodriguez J.C."/>
            <person name="Van S.L."/>
            <person name="Yuan L."/>
            <person name="Wang Z."/>
            <person name="Xia Z."/>
            <person name="Xiao L."/>
            <person name="Anderson O.D."/>
            <person name="Ouyang S."/>
            <person name="Liang Y."/>
            <person name="Zimin A.V."/>
            <person name="Pertea G."/>
            <person name="Qi P."/>
            <person name="Bennetzen J.L."/>
            <person name="Dai X."/>
            <person name="Dawson M.W."/>
            <person name="Muller H.G."/>
            <person name="Kugler K."/>
            <person name="Rivarola-Duarte L."/>
            <person name="Spannagl M."/>
            <person name="Mayer K.F.X."/>
            <person name="Lu F.H."/>
            <person name="Bevan M.W."/>
            <person name="Leroy P."/>
            <person name="Li P."/>
            <person name="You F.M."/>
            <person name="Sun Q."/>
            <person name="Liu Z."/>
            <person name="Lyons E."/>
            <person name="Wicker T."/>
            <person name="Salzberg S.L."/>
            <person name="Devos K.M."/>
            <person name="Dvorak J."/>
        </authorList>
    </citation>
    <scope>NUCLEOTIDE SEQUENCE [LARGE SCALE GENOMIC DNA]</scope>
    <source>
        <strain evidence="1">cv. AL8/78</strain>
    </source>
</reference>
<name>A0A453NW26_AEGTS</name>
<organism evidence="1 2">
    <name type="scientific">Aegilops tauschii subsp. strangulata</name>
    <name type="common">Goatgrass</name>
    <dbReference type="NCBI Taxonomy" id="200361"/>
    <lineage>
        <taxon>Eukaryota</taxon>
        <taxon>Viridiplantae</taxon>
        <taxon>Streptophyta</taxon>
        <taxon>Embryophyta</taxon>
        <taxon>Tracheophyta</taxon>
        <taxon>Spermatophyta</taxon>
        <taxon>Magnoliopsida</taxon>
        <taxon>Liliopsida</taxon>
        <taxon>Poales</taxon>
        <taxon>Poaceae</taxon>
        <taxon>BOP clade</taxon>
        <taxon>Pooideae</taxon>
        <taxon>Triticodae</taxon>
        <taxon>Triticeae</taxon>
        <taxon>Triticinae</taxon>
        <taxon>Aegilops</taxon>
    </lineage>
</organism>
<reference evidence="2" key="2">
    <citation type="journal article" date="2017" name="Nat. Plants">
        <title>The Aegilops tauschii genome reveals multiple impacts of transposons.</title>
        <authorList>
            <person name="Zhao G."/>
            <person name="Zou C."/>
            <person name="Li K."/>
            <person name="Wang K."/>
            <person name="Li T."/>
            <person name="Gao L."/>
            <person name="Zhang X."/>
            <person name="Wang H."/>
            <person name="Yang Z."/>
            <person name="Liu X."/>
            <person name="Jiang W."/>
            <person name="Mao L."/>
            <person name="Kong X."/>
            <person name="Jiao Y."/>
            <person name="Jia J."/>
        </authorList>
    </citation>
    <scope>NUCLEOTIDE SEQUENCE [LARGE SCALE GENOMIC DNA]</scope>
    <source>
        <strain evidence="2">cv. AL8/78</strain>
    </source>
</reference>
<sequence>MIWKQRNACVFGGAQPFITELTARIREEATLWVRAGATGLGVVLPTTWDVH</sequence>
<protein>
    <submittedName>
        <fullName evidence="1">Uncharacterized protein</fullName>
    </submittedName>
</protein>
<accession>A0A453NW26</accession>
<proteinExistence type="predicted"/>
<evidence type="ECO:0000313" key="2">
    <source>
        <dbReference type="Proteomes" id="UP000015105"/>
    </source>
</evidence>
<dbReference type="EnsemblPlants" id="AET6Gv20504500.1">
    <property type="protein sequence ID" value="AET6Gv20504500.1"/>
    <property type="gene ID" value="AET6Gv20504500"/>
</dbReference>
<keyword evidence="2" id="KW-1185">Reference proteome</keyword>
<reference evidence="1" key="5">
    <citation type="journal article" date="2021" name="G3 (Bethesda)">
        <title>Aegilops tauschii genome assembly Aet v5.0 features greater sequence contiguity and improved annotation.</title>
        <authorList>
            <person name="Wang L."/>
            <person name="Zhu T."/>
            <person name="Rodriguez J.C."/>
            <person name="Deal K.R."/>
            <person name="Dubcovsky J."/>
            <person name="McGuire P.E."/>
            <person name="Lux T."/>
            <person name="Spannagl M."/>
            <person name="Mayer K.F.X."/>
            <person name="Baldrich P."/>
            <person name="Meyers B.C."/>
            <person name="Huo N."/>
            <person name="Gu Y.Q."/>
            <person name="Zhou H."/>
            <person name="Devos K.M."/>
            <person name="Bennetzen J.L."/>
            <person name="Unver T."/>
            <person name="Budak H."/>
            <person name="Gulick P.J."/>
            <person name="Galiba G."/>
            <person name="Kalapos B."/>
            <person name="Nelson D.R."/>
            <person name="Li P."/>
            <person name="You F.M."/>
            <person name="Luo M.C."/>
            <person name="Dvorak J."/>
        </authorList>
    </citation>
    <scope>NUCLEOTIDE SEQUENCE [LARGE SCALE GENOMIC DNA]</scope>
    <source>
        <strain evidence="1">cv. AL8/78</strain>
    </source>
</reference>
<dbReference type="Gramene" id="AET6Gv20504500.1">
    <property type="protein sequence ID" value="AET6Gv20504500.1"/>
    <property type="gene ID" value="AET6Gv20504500"/>
</dbReference>
<dbReference type="AlphaFoldDB" id="A0A453NW26"/>